<keyword evidence="3" id="KW-1185">Reference proteome</keyword>
<protein>
    <recommendedName>
        <fullName evidence="4">Cytoplasmic protein</fullName>
    </recommendedName>
</protein>
<evidence type="ECO:0000313" key="3">
    <source>
        <dbReference type="Proteomes" id="UP001388673"/>
    </source>
</evidence>
<feature type="compositionally biased region" description="Basic and acidic residues" evidence="1">
    <location>
        <begin position="158"/>
        <end position="171"/>
    </location>
</feature>
<proteinExistence type="predicted"/>
<dbReference type="KEGG" id="kne:92182652"/>
<accession>A0AAW0YIE5</accession>
<evidence type="ECO:0008006" key="4">
    <source>
        <dbReference type="Google" id="ProtNLM"/>
    </source>
</evidence>
<dbReference type="InterPro" id="IPR053203">
    <property type="entry name" value="Cisplatin_resist-associated"/>
</dbReference>
<dbReference type="InterPro" id="IPR022024">
    <property type="entry name" value="DUF3602"/>
</dbReference>
<dbReference type="PANTHER" id="PTHR34693">
    <property type="entry name" value="PROTEIN PAR32"/>
    <property type="match status" value="1"/>
</dbReference>
<sequence>MSLAEERGRQPIISTGRGGAGNLVNKLESPNRGIDPSVAPGAERGRELSPHPVGDLVTHSGRGGAGNIRPSSHSRTREDLSREAKEEALQEKLIADRRGRQAEGAFSTGRGGVGNISRSKSRSRSAVRDTSLRREGSQPPVLAPAVHASGRGGFGNISEERGDSIDLEKEAARKRYEDGVIAQHHTDELKHPHPVSTGKGGAGNVYTPSATDHIDMSALTLEEREAYAKVHSHDREHWLNTGRGGAGNMIPPSASASKEHSPAGHDHERGREHKGGLINNVMRSISRAAGREKSTDRGGSDSQA</sequence>
<dbReference type="GeneID" id="92182652"/>
<feature type="compositionally biased region" description="Basic and acidic residues" evidence="1">
    <location>
        <begin position="289"/>
        <end position="304"/>
    </location>
</feature>
<dbReference type="Pfam" id="PF12223">
    <property type="entry name" value="DUF3602"/>
    <property type="match status" value="2"/>
</dbReference>
<gene>
    <name evidence="2" type="ORF">IAR55_005394</name>
</gene>
<name>A0AAW0YIE5_9TREE</name>
<feature type="compositionally biased region" description="Basic and acidic residues" evidence="1">
    <location>
        <begin position="257"/>
        <end position="275"/>
    </location>
</feature>
<feature type="region of interest" description="Disordered" evidence="1">
    <location>
        <begin position="183"/>
        <end position="209"/>
    </location>
</feature>
<dbReference type="AlphaFoldDB" id="A0AAW0YIE5"/>
<feature type="region of interest" description="Disordered" evidence="1">
    <location>
        <begin position="1"/>
        <end position="171"/>
    </location>
</feature>
<dbReference type="RefSeq" id="XP_066801054.1">
    <property type="nucleotide sequence ID" value="XM_066948486.1"/>
</dbReference>
<dbReference type="Proteomes" id="UP001388673">
    <property type="component" value="Unassembled WGS sequence"/>
</dbReference>
<reference evidence="2 3" key="1">
    <citation type="journal article" date="2024" name="bioRxiv">
        <title>Comparative genomics of Cryptococcus and Kwoniella reveals pathogenesis evolution and contrasting karyotype dynamics via intercentromeric recombination or chromosome fusion.</title>
        <authorList>
            <person name="Coelho M.A."/>
            <person name="David-Palma M."/>
            <person name="Shea T."/>
            <person name="Bowers K."/>
            <person name="McGinley-Smith S."/>
            <person name="Mohammad A.W."/>
            <person name="Gnirke A."/>
            <person name="Yurkov A.M."/>
            <person name="Nowrousian M."/>
            <person name="Sun S."/>
            <person name="Cuomo C.A."/>
            <person name="Heitman J."/>
        </authorList>
    </citation>
    <scope>NUCLEOTIDE SEQUENCE [LARGE SCALE GENOMIC DNA]</scope>
    <source>
        <strain evidence="2 3">CBS 13917</strain>
    </source>
</reference>
<feature type="compositionally biased region" description="Basic and acidic residues" evidence="1">
    <location>
        <begin position="126"/>
        <end position="136"/>
    </location>
</feature>
<evidence type="ECO:0000256" key="1">
    <source>
        <dbReference type="SAM" id="MobiDB-lite"/>
    </source>
</evidence>
<feature type="compositionally biased region" description="Basic and acidic residues" evidence="1">
    <location>
        <begin position="75"/>
        <end position="101"/>
    </location>
</feature>
<dbReference type="PANTHER" id="PTHR34693:SF1">
    <property type="entry name" value="PROTEIN PAR32"/>
    <property type="match status" value="1"/>
</dbReference>
<feature type="region of interest" description="Disordered" evidence="1">
    <location>
        <begin position="241"/>
        <end position="304"/>
    </location>
</feature>
<dbReference type="EMBL" id="JBCAWK010000010">
    <property type="protein sequence ID" value="KAK8847536.1"/>
    <property type="molecule type" value="Genomic_DNA"/>
</dbReference>
<evidence type="ECO:0000313" key="2">
    <source>
        <dbReference type="EMBL" id="KAK8847536.1"/>
    </source>
</evidence>
<comment type="caution">
    <text evidence="2">The sequence shown here is derived from an EMBL/GenBank/DDBJ whole genome shotgun (WGS) entry which is preliminary data.</text>
</comment>
<organism evidence="2 3">
    <name type="scientific">Kwoniella newhampshirensis</name>
    <dbReference type="NCBI Taxonomy" id="1651941"/>
    <lineage>
        <taxon>Eukaryota</taxon>
        <taxon>Fungi</taxon>
        <taxon>Dikarya</taxon>
        <taxon>Basidiomycota</taxon>
        <taxon>Agaricomycotina</taxon>
        <taxon>Tremellomycetes</taxon>
        <taxon>Tremellales</taxon>
        <taxon>Cryptococcaceae</taxon>
        <taxon>Kwoniella</taxon>
    </lineage>
</organism>